<evidence type="ECO:0000313" key="2">
    <source>
        <dbReference type="EMBL" id="SET46995.1"/>
    </source>
</evidence>
<dbReference type="RefSeq" id="WP_093134145.1">
    <property type="nucleotide sequence ID" value="NZ_FOHJ01000005.1"/>
</dbReference>
<dbReference type="PROSITE" id="PS00372">
    <property type="entry name" value="PTS_EIIA_TYPE_2_HIS"/>
    <property type="match status" value="1"/>
</dbReference>
<dbReference type="Gene3D" id="3.40.930.10">
    <property type="entry name" value="Mannitol-specific EII, Chain A"/>
    <property type="match status" value="1"/>
</dbReference>
<dbReference type="Proteomes" id="UP000199095">
    <property type="component" value="Unassembled WGS sequence"/>
</dbReference>
<dbReference type="InterPro" id="IPR002178">
    <property type="entry name" value="PTS_EIIA_type-2_dom"/>
</dbReference>
<protein>
    <submittedName>
        <fullName evidence="2">Activator of the mannose operon, transcriptional antiterminator</fullName>
    </submittedName>
</protein>
<dbReference type="AlphaFoldDB" id="A0A1I0EQE1"/>
<organism evidence="2 3">
    <name type="scientific">Salinibacillus kushneri</name>
    <dbReference type="NCBI Taxonomy" id="237682"/>
    <lineage>
        <taxon>Bacteria</taxon>
        <taxon>Bacillati</taxon>
        <taxon>Bacillota</taxon>
        <taxon>Bacilli</taxon>
        <taxon>Bacillales</taxon>
        <taxon>Bacillaceae</taxon>
        <taxon>Salinibacillus</taxon>
    </lineage>
</organism>
<reference evidence="3" key="1">
    <citation type="submission" date="2016-10" db="EMBL/GenBank/DDBJ databases">
        <authorList>
            <person name="Varghese N."/>
            <person name="Submissions S."/>
        </authorList>
    </citation>
    <scope>NUCLEOTIDE SEQUENCE [LARGE SCALE GENOMIC DNA]</scope>
    <source>
        <strain evidence="3">CGMCC 1.3566</strain>
    </source>
</reference>
<name>A0A1I0EQE1_9BACI</name>
<dbReference type="SUPFAM" id="SSF55804">
    <property type="entry name" value="Phoshotransferase/anion transport protein"/>
    <property type="match status" value="1"/>
</dbReference>
<dbReference type="CDD" id="cd00211">
    <property type="entry name" value="PTS_IIA_fru"/>
    <property type="match status" value="1"/>
</dbReference>
<gene>
    <name evidence="2" type="ORF">SAMN05421676_10520</name>
</gene>
<dbReference type="InterPro" id="IPR016152">
    <property type="entry name" value="PTrfase/Anion_transptr"/>
</dbReference>
<dbReference type="EMBL" id="FOHJ01000005">
    <property type="protein sequence ID" value="SET46995.1"/>
    <property type="molecule type" value="Genomic_DNA"/>
</dbReference>
<dbReference type="PANTHER" id="PTHR30185:SF12">
    <property type="entry name" value="TRANSCRIPTIONAL REGULATOR MANR"/>
    <property type="match status" value="1"/>
</dbReference>
<accession>A0A1I0EQE1</accession>
<proteinExistence type="predicted"/>
<evidence type="ECO:0000259" key="1">
    <source>
        <dbReference type="PROSITE" id="PS51094"/>
    </source>
</evidence>
<sequence>MSDISKWLFVKARKIIHKILLREKTSPTSIGGGVALPHAQPELVKKSVVGIATLKEPIEWGTEKVSIVFLMAIGKQDQRHLRSLMQTISSISESPEIREKLRKDHSKSDIIHLFSK</sequence>
<dbReference type="OrthoDB" id="3175596at2"/>
<dbReference type="Pfam" id="PF00359">
    <property type="entry name" value="PTS_EIIA_2"/>
    <property type="match status" value="1"/>
</dbReference>
<evidence type="ECO:0000313" key="3">
    <source>
        <dbReference type="Proteomes" id="UP000199095"/>
    </source>
</evidence>
<dbReference type="InterPro" id="IPR050661">
    <property type="entry name" value="BglG_antiterminators"/>
</dbReference>
<keyword evidence="3" id="KW-1185">Reference proteome</keyword>
<dbReference type="PANTHER" id="PTHR30185">
    <property type="entry name" value="CRYPTIC BETA-GLUCOSIDE BGL OPERON ANTITERMINATOR"/>
    <property type="match status" value="1"/>
</dbReference>
<feature type="domain" description="PTS EIIA type-2" evidence="1">
    <location>
        <begin position="1"/>
        <end position="116"/>
    </location>
</feature>
<dbReference type="PROSITE" id="PS51094">
    <property type="entry name" value="PTS_EIIA_TYPE_2"/>
    <property type="match status" value="1"/>
</dbReference>
<dbReference type="STRING" id="237682.SAMN05421676_10520"/>